<dbReference type="RefSeq" id="WP_218547801.1">
    <property type="nucleotide sequence ID" value="NZ_JAGSPD010000018.1"/>
</dbReference>
<keyword evidence="8" id="KW-1185">Reference proteome</keyword>
<evidence type="ECO:0000256" key="4">
    <source>
        <dbReference type="ARBA" id="ARBA00022825"/>
    </source>
</evidence>
<dbReference type="SMART" id="SM00245">
    <property type="entry name" value="TSPc"/>
    <property type="match status" value="1"/>
</dbReference>
<keyword evidence="5" id="KW-0732">Signal</keyword>
<evidence type="ECO:0000259" key="6">
    <source>
        <dbReference type="PROSITE" id="PS50106"/>
    </source>
</evidence>
<dbReference type="PROSITE" id="PS50106">
    <property type="entry name" value="PDZ"/>
    <property type="match status" value="1"/>
</dbReference>
<dbReference type="Pfam" id="PF17804">
    <property type="entry name" value="TSP_NTD"/>
    <property type="match status" value="1"/>
</dbReference>
<feature type="domain" description="PDZ" evidence="6">
    <location>
        <begin position="225"/>
        <end position="292"/>
    </location>
</feature>
<feature type="chain" id="PRO_5040946641" description="PDZ domain-containing protein" evidence="5">
    <location>
        <begin position="19"/>
        <end position="498"/>
    </location>
</feature>
<reference evidence="7" key="1">
    <citation type="submission" date="2021-04" db="EMBL/GenBank/DDBJ databases">
        <authorList>
            <person name="Pira H."/>
            <person name="Risdian C."/>
            <person name="Wink J."/>
        </authorList>
    </citation>
    <scope>NUCLEOTIDE SEQUENCE</scope>
    <source>
        <strain evidence="7">WHY3</strain>
    </source>
</reference>
<evidence type="ECO:0000256" key="5">
    <source>
        <dbReference type="SAM" id="SignalP"/>
    </source>
</evidence>
<evidence type="ECO:0000313" key="8">
    <source>
        <dbReference type="Proteomes" id="UP001138894"/>
    </source>
</evidence>
<dbReference type="InterPro" id="IPR005151">
    <property type="entry name" value="Tail-specific_protease"/>
</dbReference>
<dbReference type="AlphaFoldDB" id="A0A9X1FCY2"/>
<dbReference type="InterPro" id="IPR040573">
    <property type="entry name" value="TSP_N"/>
</dbReference>
<comment type="caution">
    <text evidence="7">The sequence shown here is derived from an EMBL/GenBank/DDBJ whole genome shotgun (WGS) entry which is preliminary data.</text>
</comment>
<feature type="signal peptide" evidence="5">
    <location>
        <begin position="1"/>
        <end position="18"/>
    </location>
</feature>
<dbReference type="CDD" id="cd07560">
    <property type="entry name" value="Peptidase_S41_CPP"/>
    <property type="match status" value="1"/>
</dbReference>
<dbReference type="PANTHER" id="PTHR32060:SF22">
    <property type="entry name" value="CARBOXYL-TERMINAL-PROCESSING PEPTIDASE 3, CHLOROPLASTIC"/>
    <property type="match status" value="1"/>
</dbReference>
<evidence type="ECO:0000313" key="7">
    <source>
        <dbReference type="EMBL" id="MBV7270590.1"/>
    </source>
</evidence>
<keyword evidence="3" id="KW-0378">Hydrolase</keyword>
<dbReference type="Pfam" id="PF03572">
    <property type="entry name" value="Peptidase_S41"/>
    <property type="match status" value="1"/>
</dbReference>
<dbReference type="GO" id="GO:0008236">
    <property type="term" value="F:serine-type peptidase activity"/>
    <property type="evidence" value="ECO:0007669"/>
    <property type="project" value="UniProtKB-KW"/>
</dbReference>
<evidence type="ECO:0000256" key="3">
    <source>
        <dbReference type="ARBA" id="ARBA00022801"/>
    </source>
</evidence>
<dbReference type="GO" id="GO:0007165">
    <property type="term" value="P:signal transduction"/>
    <property type="evidence" value="ECO:0007669"/>
    <property type="project" value="TreeGrafter"/>
</dbReference>
<sequence length="498" mass="55857">MFRIFLFLLCWCTLYASKAQNLNFCSELKKINTIVETKHYQPKPLNDSLAKGVFGLFLDEIDERKRFFTKADIELFKKDELQIDDYIKNKTCDFTALYAQVLKQRISDSKQILELLREQPLDYSGVDSLRYNADKDYSYFKSKASVTKYWNKKVRFKILTKLVENDSVIEHISSNFTTLETSIKQKIIDNEICLLNELESSKGSIENFVNAAFLNAFLKYQDPNSIYLSNSDKNLFEESVSNSQLSFGIKTIKKKNGDIIIANIVPGSSAFKHGGFEINDVIISLKSTKASLDTYCTSNETVTSFINDGNIKSMAFKIKKQSGQIKTLKLTKSKVNIEGNSITGYLLEGDHTIGYINIPSFYTDLESLNGLGVSNDVAKQIYKLQRAKIAGLIIDLRFNGGGSMKEAADLSGMFIDRGPVAISKVRDIENYTIRDPNRGTIFTKPIIILVDQFSASASEFFASAMQDYNVAIIIGSTTHGKATSQIILPVGTSNPLVL</sequence>
<keyword evidence="2" id="KW-0645">Protease</keyword>
<protein>
    <recommendedName>
        <fullName evidence="6">PDZ domain-containing protein</fullName>
    </recommendedName>
</protein>
<dbReference type="EMBL" id="JAGSPD010000018">
    <property type="protein sequence ID" value="MBV7270590.1"/>
    <property type="molecule type" value="Genomic_DNA"/>
</dbReference>
<dbReference type="GO" id="GO:0006508">
    <property type="term" value="P:proteolysis"/>
    <property type="evidence" value="ECO:0007669"/>
    <property type="project" value="UniProtKB-KW"/>
</dbReference>
<accession>A0A9X1FCY2</accession>
<dbReference type="GO" id="GO:0004175">
    <property type="term" value="F:endopeptidase activity"/>
    <property type="evidence" value="ECO:0007669"/>
    <property type="project" value="TreeGrafter"/>
</dbReference>
<dbReference type="GO" id="GO:0030288">
    <property type="term" value="C:outer membrane-bounded periplasmic space"/>
    <property type="evidence" value="ECO:0007669"/>
    <property type="project" value="TreeGrafter"/>
</dbReference>
<dbReference type="PANTHER" id="PTHR32060">
    <property type="entry name" value="TAIL-SPECIFIC PROTEASE"/>
    <property type="match status" value="1"/>
</dbReference>
<comment type="similarity">
    <text evidence="1">Belongs to the peptidase S41A family.</text>
</comment>
<organism evidence="7 8">
    <name type="scientific">Winogradskyella luteola</name>
    <dbReference type="NCBI Taxonomy" id="2828330"/>
    <lineage>
        <taxon>Bacteria</taxon>
        <taxon>Pseudomonadati</taxon>
        <taxon>Bacteroidota</taxon>
        <taxon>Flavobacteriia</taxon>
        <taxon>Flavobacteriales</taxon>
        <taxon>Flavobacteriaceae</taxon>
        <taxon>Winogradskyella</taxon>
    </lineage>
</organism>
<dbReference type="InterPro" id="IPR001478">
    <property type="entry name" value="PDZ"/>
</dbReference>
<evidence type="ECO:0000256" key="2">
    <source>
        <dbReference type="ARBA" id="ARBA00022670"/>
    </source>
</evidence>
<dbReference type="InterPro" id="IPR004447">
    <property type="entry name" value="Peptidase_S41A"/>
</dbReference>
<gene>
    <name evidence="7" type="ORF">KCG49_15485</name>
</gene>
<evidence type="ECO:0000256" key="1">
    <source>
        <dbReference type="ARBA" id="ARBA00009179"/>
    </source>
</evidence>
<dbReference type="Proteomes" id="UP001138894">
    <property type="component" value="Unassembled WGS sequence"/>
</dbReference>
<proteinExistence type="inferred from homology"/>
<name>A0A9X1FCY2_9FLAO</name>
<keyword evidence="4" id="KW-0720">Serine protease</keyword>